<dbReference type="SUPFAM" id="SSF51004">
    <property type="entry name" value="C-terminal (heme d1) domain of cytochrome cd1-nitrite reductase"/>
    <property type="match status" value="1"/>
</dbReference>
<evidence type="ECO:0000256" key="1">
    <source>
        <dbReference type="ARBA" id="ARBA00008070"/>
    </source>
</evidence>
<dbReference type="GO" id="GO:0006893">
    <property type="term" value="P:Golgi to plasma membrane transport"/>
    <property type="evidence" value="ECO:0007669"/>
    <property type="project" value="TreeGrafter"/>
</dbReference>
<dbReference type="GO" id="GO:0019905">
    <property type="term" value="F:syntaxin binding"/>
    <property type="evidence" value="ECO:0007669"/>
    <property type="project" value="TreeGrafter"/>
</dbReference>
<name>A0A1S0UKF2_LOALO</name>
<dbReference type="GO" id="GO:0005886">
    <property type="term" value="C:plasma membrane"/>
    <property type="evidence" value="ECO:0007669"/>
    <property type="project" value="TreeGrafter"/>
</dbReference>
<dbReference type="GO" id="GO:0030864">
    <property type="term" value="C:cortical actin cytoskeleton"/>
    <property type="evidence" value="ECO:0007669"/>
    <property type="project" value="TreeGrafter"/>
</dbReference>
<reference evidence="6" key="1">
    <citation type="submission" date="2012-04" db="EMBL/GenBank/DDBJ databases">
        <title>The Genome Sequence of Loa loa.</title>
        <authorList>
            <consortium name="The Broad Institute Genome Sequencing Platform"/>
            <consortium name="Broad Institute Genome Sequencing Center for Infectious Disease"/>
            <person name="Nutman T.B."/>
            <person name="Fink D.L."/>
            <person name="Russ C."/>
            <person name="Young S."/>
            <person name="Zeng Q."/>
            <person name="Gargeya S."/>
            <person name="Alvarado L."/>
            <person name="Berlin A."/>
            <person name="Chapman S.B."/>
            <person name="Chen Z."/>
            <person name="Freedman E."/>
            <person name="Gellesch M."/>
            <person name="Goldberg J."/>
            <person name="Griggs A."/>
            <person name="Gujja S."/>
            <person name="Heilman E.R."/>
            <person name="Heiman D."/>
            <person name="Howarth C."/>
            <person name="Mehta T."/>
            <person name="Neiman D."/>
            <person name="Pearson M."/>
            <person name="Roberts A."/>
            <person name="Saif S."/>
            <person name="Shea T."/>
            <person name="Shenoy N."/>
            <person name="Sisk P."/>
            <person name="Stolte C."/>
            <person name="Sykes S."/>
            <person name="White J."/>
            <person name="Yandava C."/>
            <person name="Haas B."/>
            <person name="Henn M.R."/>
            <person name="Nusbaum C."/>
            <person name="Birren B."/>
        </authorList>
    </citation>
    <scope>NUCLEOTIDE SEQUENCE [LARGE SCALE GENOMIC DNA]</scope>
</reference>
<comment type="similarity">
    <text evidence="1">Belongs to the WD repeat L(2)GL family.</text>
</comment>
<dbReference type="PANTHER" id="PTHR10241:SF29">
    <property type="entry name" value="LETHAL(2) GIANT LARVAE PROTEIN"/>
    <property type="match status" value="1"/>
</dbReference>
<dbReference type="InterPro" id="IPR013577">
    <property type="entry name" value="LLGL2"/>
</dbReference>
<dbReference type="OMA" id="TKNHSRP"/>
<evidence type="ECO:0000259" key="5">
    <source>
        <dbReference type="Pfam" id="PF08366"/>
    </source>
</evidence>
<keyword evidence="3" id="KW-0853">WD repeat</keyword>
<dbReference type="InterPro" id="IPR011048">
    <property type="entry name" value="Haem_d1_sf"/>
</dbReference>
<dbReference type="GO" id="GO:0030866">
    <property type="term" value="P:cortical actin cytoskeleton organization"/>
    <property type="evidence" value="ECO:0007669"/>
    <property type="project" value="TreeGrafter"/>
</dbReference>
<evidence type="ECO:0000256" key="3">
    <source>
        <dbReference type="ARBA" id="ARBA00022574"/>
    </source>
</evidence>
<dbReference type="FunCoup" id="A0A1S0UKF2">
    <property type="interactions" value="1249"/>
</dbReference>
<dbReference type="InterPro" id="IPR015943">
    <property type="entry name" value="WD40/YVTN_repeat-like_dom_sf"/>
</dbReference>
<dbReference type="SMART" id="SM00320">
    <property type="entry name" value="WD40"/>
    <property type="match status" value="3"/>
</dbReference>
<evidence type="ECO:0000313" key="6">
    <source>
        <dbReference type="EMBL" id="EJD76055.1"/>
    </source>
</evidence>
<gene>
    <name evidence="6" type="ORF">LOAG_16913</name>
</gene>
<dbReference type="CTD" id="9950965"/>
<dbReference type="OrthoDB" id="19944at2759"/>
<dbReference type="GO" id="GO:0032878">
    <property type="term" value="P:regulation of establishment or maintenance of cell polarity"/>
    <property type="evidence" value="ECO:0007669"/>
    <property type="project" value="TreeGrafter"/>
</dbReference>
<dbReference type="GO" id="GO:0045159">
    <property type="term" value="F:myosin II binding"/>
    <property type="evidence" value="ECO:0007669"/>
    <property type="project" value="TreeGrafter"/>
</dbReference>
<organism evidence="6">
    <name type="scientific">Loa loa</name>
    <name type="common">Eye worm</name>
    <name type="synonym">Filaria loa</name>
    <dbReference type="NCBI Taxonomy" id="7209"/>
    <lineage>
        <taxon>Eukaryota</taxon>
        <taxon>Metazoa</taxon>
        <taxon>Ecdysozoa</taxon>
        <taxon>Nematoda</taxon>
        <taxon>Chromadorea</taxon>
        <taxon>Rhabditida</taxon>
        <taxon>Spirurina</taxon>
        <taxon>Spiruromorpha</taxon>
        <taxon>Filarioidea</taxon>
        <taxon>Onchocercidae</taxon>
        <taxon>Loa</taxon>
    </lineage>
</organism>
<dbReference type="GO" id="GO:0051294">
    <property type="term" value="P:establishment of spindle orientation"/>
    <property type="evidence" value="ECO:0007669"/>
    <property type="project" value="TreeGrafter"/>
</dbReference>
<dbReference type="RefSeq" id="XP_020306879.1">
    <property type="nucleotide sequence ID" value="XM_020449566.1"/>
</dbReference>
<dbReference type="SUPFAM" id="SSF50978">
    <property type="entry name" value="WD40 repeat-like"/>
    <property type="match status" value="2"/>
</dbReference>
<dbReference type="EMBL" id="JH712093">
    <property type="protein sequence ID" value="EJD76055.1"/>
    <property type="molecule type" value="Genomic_DNA"/>
</dbReference>
<dbReference type="Pfam" id="PF08366">
    <property type="entry name" value="LLGL"/>
    <property type="match status" value="1"/>
</dbReference>
<protein>
    <submittedName>
        <fullName evidence="6">Lethal giant larvae</fullName>
    </submittedName>
</protein>
<dbReference type="GO" id="GO:0005096">
    <property type="term" value="F:GTPase activator activity"/>
    <property type="evidence" value="ECO:0007669"/>
    <property type="project" value="TreeGrafter"/>
</dbReference>
<sequence length="985" mass="109855">MLRFLRSHIHPTGDFRNADIHDFFEYTPVSDASLVISFCHLSLIKYHLIIISLVLNLRHGFPQLVSSLAYDYVLGLMAVGTSDGQVRIFGAENVEWSSATPRNTPIAHMYFAAGLGSLIVLCSDQSFHKFQIAGDIIERTTATTEDRLKRITCCEMQNPQDPTNARLFIGTITGNIFGLYAASLEFSEVLLFEETVVKSINPSKDVGRSANQIVVSPTDASQVLIAFNNHIIVHYNLLNSEVLHHWIVQQTITSFAWHVDGEYFICSHSDGSLGTWKIQCMEPMEPSVIPFGPFPCTSINKVRWICGSSHPSPIKLFTGGMPRASYGDRYTLTAMREGKMVVFDFGSAVVDFVVLPSLQSHKYADYKNCLALMVLCEQELVCIDLTDGSWPLLNLPYLHPIHSSQITCVIHYSNIEEHVWKGLIKASEAQNKLASKYKWPVHGGGDAQIPAPCAATNAEKRQLLITGLSFRHEDGTVKFWSTGSVSLRYLLKINTAKEFEGCFSVDTDTDGIEYEFESNSVELSNNGASDDDSNEITDWPPFRKVGTYDPFCDDPRLAIQKVYFDVTSGQLVIGGRAGHVIVYDLDDESSAALTVMRTEYEVAEKSKLPANINQQALPPRQASLAYAVGYQPFKTDQNRSYLIQLHPPVAITAVASLRSRNLLAFGCEYGFMMCDLKSQATLISRCLIISKELADTSTLSRFKSMKKSIRQSFRRKKKVPQGRTHSTEACPAINDDLDELRPVERQIISRTETPLNVGDPPISTVRVLRFFHTNILSTASRTDSLWIGTNGGVIFAYAILDDALKPEDVCVLVKEVQLQHRAPVIDFTCAAIDGSHLIKGLTGTERLIIYTEEQIKTFALPTMKPTRFRYKFTGVEGSRIRKAQLLTLRSATSASFNRKLYEKFIVIITNQGELFLFSALTVKQYLKIHFTKASDVEGIASAVLSENGEIFFLRPGGSEFQRASVAAMQHNNLISPLKDSDFPKI</sequence>
<dbReference type="GeneID" id="9950965"/>
<evidence type="ECO:0000256" key="2">
    <source>
        <dbReference type="ARBA" id="ARBA00022483"/>
    </source>
</evidence>
<dbReference type="GO" id="GO:0008593">
    <property type="term" value="P:regulation of Notch signaling pathway"/>
    <property type="evidence" value="ECO:0007669"/>
    <property type="project" value="TreeGrafter"/>
</dbReference>
<keyword evidence="4" id="KW-0677">Repeat</keyword>
<accession>A0A1S0UKF2</accession>
<dbReference type="InterPro" id="IPR036322">
    <property type="entry name" value="WD40_repeat_dom_sf"/>
</dbReference>
<dbReference type="Gene3D" id="2.130.10.10">
    <property type="entry name" value="YVTN repeat-like/Quinoprotein amine dehydrogenase"/>
    <property type="match status" value="1"/>
</dbReference>
<proteinExistence type="inferred from homology"/>
<dbReference type="KEGG" id="loa:LOAG_16913"/>
<evidence type="ECO:0000256" key="4">
    <source>
        <dbReference type="ARBA" id="ARBA00022737"/>
    </source>
</evidence>
<dbReference type="PANTHER" id="PTHR10241">
    <property type="entry name" value="LETHAL 2 GIANT LARVAE PROTEIN"/>
    <property type="match status" value="1"/>
</dbReference>
<dbReference type="InterPro" id="IPR001680">
    <property type="entry name" value="WD40_rpt"/>
</dbReference>
<dbReference type="InParanoid" id="A0A1S0UKF2"/>
<dbReference type="AlphaFoldDB" id="A0A1S0UKF2"/>
<dbReference type="PRINTS" id="PR00962">
    <property type="entry name" value="LETHAL2GIANT"/>
</dbReference>
<dbReference type="GO" id="GO:0006887">
    <property type="term" value="P:exocytosis"/>
    <property type="evidence" value="ECO:0007669"/>
    <property type="project" value="UniProtKB-KW"/>
</dbReference>
<dbReference type="InterPro" id="IPR000664">
    <property type="entry name" value="Lethal2_giant"/>
</dbReference>
<feature type="domain" description="Lethal giant larvae homologue 2" evidence="5">
    <location>
        <begin position="288"/>
        <end position="391"/>
    </location>
</feature>
<keyword evidence="2" id="KW-0268">Exocytosis</keyword>